<evidence type="ECO:0000313" key="2">
    <source>
        <dbReference type="Proteomes" id="UP001232973"/>
    </source>
</evidence>
<reference evidence="1 2" key="1">
    <citation type="submission" date="2023-07" db="EMBL/GenBank/DDBJ databases">
        <title>Genomic Encyclopedia of Type Strains, Phase IV (KMG-IV): sequencing the most valuable type-strain genomes for metagenomic binning, comparative biology and taxonomic classification.</title>
        <authorList>
            <person name="Goeker M."/>
        </authorList>
    </citation>
    <scope>NUCLEOTIDE SEQUENCE [LARGE SCALE GENOMIC DNA]</scope>
    <source>
        <strain evidence="1 2">DSM 4006</strain>
    </source>
</reference>
<comment type="caution">
    <text evidence="1">The sequence shown here is derived from an EMBL/GenBank/DDBJ whole genome shotgun (WGS) entry which is preliminary data.</text>
</comment>
<dbReference type="Proteomes" id="UP001232973">
    <property type="component" value="Unassembled WGS sequence"/>
</dbReference>
<accession>A0ABT9XGU1</accession>
<keyword evidence="2" id="KW-1185">Reference proteome</keyword>
<dbReference type="EMBL" id="JAUSTP010000005">
    <property type="protein sequence ID" value="MDQ0189259.1"/>
    <property type="molecule type" value="Genomic_DNA"/>
</dbReference>
<evidence type="ECO:0000313" key="1">
    <source>
        <dbReference type="EMBL" id="MDQ0189259.1"/>
    </source>
</evidence>
<proteinExistence type="predicted"/>
<protein>
    <submittedName>
        <fullName evidence="1">Uncharacterized protein</fullName>
    </submittedName>
</protein>
<name>A0ABT9XGU1_9BACL</name>
<dbReference type="RefSeq" id="WP_274455114.1">
    <property type="nucleotide sequence ID" value="NZ_CP067097.1"/>
</dbReference>
<gene>
    <name evidence="1" type="ORF">J2S03_001075</name>
</gene>
<sequence length="114" mass="12805">MSGVSAAQLTLRYCALGLSGRSGAVQLSKDPFSATFAACSKVITRDLSPLDEWERDIKEVVQGVSGNFDEHTKSDWIRTWDMVQLFTIRGETKDISAEYVWCKTVKIYVFVFLS</sequence>
<organism evidence="1 2">
    <name type="scientific">Alicyclobacillus cycloheptanicus</name>
    <dbReference type="NCBI Taxonomy" id="1457"/>
    <lineage>
        <taxon>Bacteria</taxon>
        <taxon>Bacillati</taxon>
        <taxon>Bacillota</taxon>
        <taxon>Bacilli</taxon>
        <taxon>Bacillales</taxon>
        <taxon>Alicyclobacillaceae</taxon>
        <taxon>Alicyclobacillus</taxon>
    </lineage>
</organism>